<organism evidence="1">
    <name type="scientific">Caldiarchaeum subterraneum</name>
    <dbReference type="NCBI Taxonomy" id="311458"/>
    <lineage>
        <taxon>Archaea</taxon>
        <taxon>Nitrososphaerota</taxon>
        <taxon>Candidatus Caldarchaeales</taxon>
        <taxon>Candidatus Caldarchaeaceae</taxon>
        <taxon>Candidatus Caldarchaeum</taxon>
    </lineage>
</organism>
<comment type="caution">
    <text evidence="1">The sequence shown here is derived from an EMBL/GenBank/DDBJ whole genome shotgun (WGS) entry which is preliminary data.</text>
</comment>
<gene>
    <name evidence="1" type="ORF">ENM31_02830</name>
</gene>
<proteinExistence type="predicted"/>
<protein>
    <submittedName>
        <fullName evidence="1">Uncharacterized protein</fullName>
    </submittedName>
</protein>
<evidence type="ECO:0000313" key="1">
    <source>
        <dbReference type="EMBL" id="HHM44218.1"/>
    </source>
</evidence>
<name>A0A7J3VSV5_CALS0</name>
<accession>A0A7J3VSV5</accession>
<reference evidence="1" key="1">
    <citation type="journal article" date="2020" name="mSystems">
        <title>Genome- and Community-Level Interaction Insights into Carbon Utilization and Element Cycling Functions of Hydrothermarchaeota in Hydrothermal Sediment.</title>
        <authorList>
            <person name="Zhou Z."/>
            <person name="Liu Y."/>
            <person name="Xu W."/>
            <person name="Pan J."/>
            <person name="Luo Z.H."/>
            <person name="Li M."/>
        </authorList>
    </citation>
    <scope>NUCLEOTIDE SEQUENCE [LARGE SCALE GENOMIC DNA]</scope>
    <source>
        <strain evidence="1">SpSt-1074</strain>
    </source>
</reference>
<sequence>MEPVPFLVGALAYVATGFLKSREPFDGLKALRTVGLAAVLAVMNVLVGVEVSGEDLAALLGAGEVAVAENTLKALWRRVFSTL</sequence>
<dbReference type="AlphaFoldDB" id="A0A7J3VSV5"/>
<dbReference type="EMBL" id="DRXH01000093">
    <property type="protein sequence ID" value="HHM44218.1"/>
    <property type="molecule type" value="Genomic_DNA"/>
</dbReference>